<feature type="compositionally biased region" description="Low complexity" evidence="1">
    <location>
        <begin position="936"/>
        <end position="947"/>
    </location>
</feature>
<dbReference type="AlphaFoldDB" id="A0A835Z4Y9"/>
<dbReference type="OrthoDB" id="2285229at2759"/>
<organism evidence="4 5">
    <name type="scientific">Tribonema minus</name>
    <dbReference type="NCBI Taxonomy" id="303371"/>
    <lineage>
        <taxon>Eukaryota</taxon>
        <taxon>Sar</taxon>
        <taxon>Stramenopiles</taxon>
        <taxon>Ochrophyta</taxon>
        <taxon>PX clade</taxon>
        <taxon>Xanthophyceae</taxon>
        <taxon>Tribonematales</taxon>
        <taxon>Tribonemataceae</taxon>
        <taxon>Tribonema</taxon>
    </lineage>
</organism>
<dbReference type="InterPro" id="IPR012340">
    <property type="entry name" value="NA-bd_OB-fold"/>
</dbReference>
<feature type="signal peptide" evidence="2">
    <location>
        <begin position="1"/>
        <end position="24"/>
    </location>
</feature>
<dbReference type="PANTHER" id="PTHR23355:SF42">
    <property type="entry name" value="RIBONUCLEASE II, CHLOROPLASTIC_MITOCHONDRIAL"/>
    <property type="match status" value="1"/>
</dbReference>
<dbReference type="PROSITE" id="PS51257">
    <property type="entry name" value="PROKAR_LIPOPROTEIN"/>
    <property type="match status" value="1"/>
</dbReference>
<dbReference type="InterPro" id="IPR057324">
    <property type="entry name" value="WH_RNase_II"/>
</dbReference>
<dbReference type="Pfam" id="PF23161">
    <property type="entry name" value="HTH_RNase_II"/>
    <property type="match status" value="1"/>
</dbReference>
<sequence length="987" mass="105742">MVVVAKWVVAAAVVSCSLCGLCAGFAQLSSSSSCGIGDAWSGSSRQLSGAFCGGRLRCHAAVAQNHCSWRRRRTLHMAAFDIEPGCLIMFERNSGDQAVLGLVTERDGKRNFLVEGPTGKLSVAPKAVRYVLPGGASYTSQQRHGLASAATNSAQEDEETLVHTAWELLVEDPDLLEGPLTPGAFAELALGGSTPQDCLAAFGLLTGEWGRLYFKAKGDGAYEARAGYLVDELVRKRDAEAAEEARRDALRRRLQDLLNAGAGRALSPAVVPGVNAEEGAAASLPDAEGALSEADVAALRSLAAMAGRCMGRDPPHPDEVDGGALLSRLARLPTRANAFRLCVQLGILDDHANLFLRGTDFERGASEAAAAEALSAAADGDGGEDPDAAVRVDLTRLKAYAIDSADTTEDPDAAVRVDLTRLKAYAIDSADTTEVDDAVSVERLPNGRERVWVHIADVSRWVQQGSALDQDAARRQTTLYLPEQSVPMFPRDLAENVLSLTAGRPCPALSMGVILNDAGAIEDLTVVASTIVVTYRLTYEHVDEMLYDKYIHTDEAHAVTSLSRHIYTVFHKRPVSEANDCRGDIKPAFQMLTRSTLSKHAHSKHVVPDAAAEDGRGIVVSLDDPDRSSVQLVTELMIMSGEGMARLGREQGIGMPFRCQRAPASPPDEGYLEQFPARYCRAVASYRFMSGAIVSAEPGIHWGLGLDGYVQWSSPIRRFNDLVVHWQVKRWLHGQTPLSGADVAKLVASQEGTLQAANKIARDSSRYWLIEYLRRTADEPHVAYVLGYNDNRERGGKVIYDILLEELGAVVKHPETSITMEPGDALRVTVAQAAPRSMTLRLRCAKVSAERCLYQIAVPPYDGEGGSVTLRLRCAKVSAEAAPRSMTLRLRCTKVSAEGCVVSAHNMNATPIMTVAQAAPRSMTLRLRCAKVSAERSSSSTTSAAHTGLGAPSANFSTNAADGNTYGNRAAGGSAPRPPSTSSCNPT</sequence>
<dbReference type="EMBL" id="JAFCMP010000095">
    <property type="protein sequence ID" value="KAG5187095.1"/>
    <property type="molecule type" value="Genomic_DNA"/>
</dbReference>
<keyword evidence="5" id="KW-1185">Reference proteome</keyword>
<dbReference type="Pfam" id="PF00773">
    <property type="entry name" value="RNB"/>
    <property type="match status" value="1"/>
</dbReference>
<evidence type="ECO:0000313" key="4">
    <source>
        <dbReference type="EMBL" id="KAG5187095.1"/>
    </source>
</evidence>
<dbReference type="SMART" id="SM00955">
    <property type="entry name" value="RNB"/>
    <property type="match status" value="1"/>
</dbReference>
<protein>
    <recommendedName>
        <fullName evidence="3">RNB domain-containing protein</fullName>
    </recommendedName>
</protein>
<dbReference type="Proteomes" id="UP000664859">
    <property type="component" value="Unassembled WGS sequence"/>
</dbReference>
<proteinExistence type="predicted"/>
<evidence type="ECO:0000259" key="3">
    <source>
        <dbReference type="SMART" id="SM00955"/>
    </source>
</evidence>
<feature type="domain" description="RNB" evidence="3">
    <location>
        <begin position="416"/>
        <end position="734"/>
    </location>
</feature>
<name>A0A835Z4Y9_9STRA</name>
<evidence type="ECO:0000256" key="2">
    <source>
        <dbReference type="SAM" id="SignalP"/>
    </source>
</evidence>
<feature type="compositionally biased region" description="Polar residues" evidence="1">
    <location>
        <begin position="954"/>
        <end position="967"/>
    </location>
</feature>
<evidence type="ECO:0000256" key="1">
    <source>
        <dbReference type="SAM" id="MobiDB-lite"/>
    </source>
</evidence>
<dbReference type="InterPro" id="IPR050180">
    <property type="entry name" value="RNR_Ribonuclease"/>
</dbReference>
<accession>A0A835Z4Y9</accession>
<comment type="caution">
    <text evidence="4">The sequence shown here is derived from an EMBL/GenBank/DDBJ whole genome shotgun (WGS) entry which is preliminary data.</text>
</comment>
<feature type="region of interest" description="Disordered" evidence="1">
    <location>
        <begin position="936"/>
        <end position="987"/>
    </location>
</feature>
<dbReference type="InterPro" id="IPR056403">
    <property type="entry name" value="RNase_II_barrel"/>
</dbReference>
<dbReference type="InterPro" id="IPR001900">
    <property type="entry name" value="RNase_II/R"/>
</dbReference>
<keyword evidence="2" id="KW-0732">Signal</keyword>
<feature type="chain" id="PRO_5032721744" description="RNB domain-containing protein" evidence="2">
    <location>
        <begin position="25"/>
        <end position="987"/>
    </location>
</feature>
<dbReference type="GO" id="GO:0006402">
    <property type="term" value="P:mRNA catabolic process"/>
    <property type="evidence" value="ECO:0007669"/>
    <property type="project" value="TreeGrafter"/>
</dbReference>
<reference evidence="4" key="1">
    <citation type="submission" date="2021-02" db="EMBL/GenBank/DDBJ databases">
        <title>First Annotated Genome of the Yellow-green Alga Tribonema minus.</title>
        <authorList>
            <person name="Mahan K.M."/>
        </authorList>
    </citation>
    <scope>NUCLEOTIDE SEQUENCE</scope>
    <source>
        <strain evidence="4">UTEX B ZZ1240</strain>
    </source>
</reference>
<dbReference type="GO" id="GO:0000932">
    <property type="term" value="C:P-body"/>
    <property type="evidence" value="ECO:0007669"/>
    <property type="project" value="TreeGrafter"/>
</dbReference>
<dbReference type="GO" id="GO:0000175">
    <property type="term" value="F:3'-5'-RNA exonuclease activity"/>
    <property type="evidence" value="ECO:0007669"/>
    <property type="project" value="TreeGrafter"/>
</dbReference>
<dbReference type="GO" id="GO:0003723">
    <property type="term" value="F:RNA binding"/>
    <property type="evidence" value="ECO:0007669"/>
    <property type="project" value="InterPro"/>
</dbReference>
<dbReference type="InterPro" id="IPR056404">
    <property type="entry name" value="HTH_RNase_II"/>
</dbReference>
<dbReference type="Pfam" id="PF25255">
    <property type="entry name" value="WHD_RNase_II"/>
    <property type="match status" value="1"/>
</dbReference>
<dbReference type="PANTHER" id="PTHR23355">
    <property type="entry name" value="RIBONUCLEASE"/>
    <property type="match status" value="1"/>
</dbReference>
<dbReference type="SUPFAM" id="SSF50249">
    <property type="entry name" value="Nucleic acid-binding proteins"/>
    <property type="match status" value="1"/>
</dbReference>
<gene>
    <name evidence="4" type="ORF">JKP88DRAFT_267938</name>
</gene>
<dbReference type="Pfam" id="PF23163">
    <property type="entry name" value="CSD_RNase_II"/>
    <property type="match status" value="1"/>
</dbReference>
<evidence type="ECO:0000313" key="5">
    <source>
        <dbReference type="Proteomes" id="UP000664859"/>
    </source>
</evidence>